<sequence length="874" mass="98263">MEVMEEGNLMDRVPVLLQRDMQYYQEHQSVLQETLCPGVVGGKLDFPRYASFAAVKIVHWWEDEYYAAYKKNSGLLNLDEIGDDGDEGNNSLNLNAKVIVKSSDPERFVGSVTKSADKLLDHIHTLSQEALDHADLTVLTATIGASALIKNALWVYLQSVTKSICPPKGDENGGSLKLSYKQYSEMTEALAERLLDLHCRLLSLYIIQDADCLNWECNQPFFESERGSYTIQMWNVYLQGTKHNLWNSVPPNMAQRVYAGMLNETLSLLTVRYTQTVPSQSRSQLLLVDVCNLLLCVSEILPSICENGEQYVGLNLNSQSKIIRDVHAKCQELFCCLLLRGISLGNLYKIMRKGPSSVNMFNSGHGLPSPWITFSLPKLFPPNQNGQWATKCSDFASNTAIALELKVLLNSPQANWAHLLKILLMRDSLVSSIIHHHLMRNIPTSDCFYPSLDQPFMNQKKFSSKCEGFLCGKECNKIADWISGEIDPVGQTNYQVVLALTYIIVLTGKSSDISNTIVSSLDKSQIKDWQFALDRRQVWNQKRPPWLEAILHLIYPVLDPVIHMLIVAVQTGATMYQAMSLAISCLTEMWDCIPDSLYTVSVALADVISTEIRPLGESVLIQILFSALYTKLLEASKTETIDSDGVPSSPQVQEQKSSICNVLAEAICSIDEDNKHTESITALINYARESQRSRGDLDDVAEGAGLSFVSTVKMDDLHGGHQSTPSTRSGEEYNVENADYISEMLVSDILTSSIGKQSLKLLYNYLRKNSEWLFQKLNVSDIELSEFKLLPGQNITEEEDNLLNLMFHIGHQPFDQLLTGGIKIDYNHWFQTPMSITTERAWLQISQRYEFQENVKLSVQETVMVAFITSQCKS</sequence>
<dbReference type="OrthoDB" id="10007406at2759"/>
<evidence type="ECO:0000313" key="1">
    <source>
        <dbReference type="EMBL" id="KAJ6641087.1"/>
    </source>
</evidence>
<organism evidence="1 2">
    <name type="scientific">Pseudolycoriella hygida</name>
    <dbReference type="NCBI Taxonomy" id="35572"/>
    <lineage>
        <taxon>Eukaryota</taxon>
        <taxon>Metazoa</taxon>
        <taxon>Ecdysozoa</taxon>
        <taxon>Arthropoda</taxon>
        <taxon>Hexapoda</taxon>
        <taxon>Insecta</taxon>
        <taxon>Pterygota</taxon>
        <taxon>Neoptera</taxon>
        <taxon>Endopterygota</taxon>
        <taxon>Diptera</taxon>
        <taxon>Nematocera</taxon>
        <taxon>Sciaroidea</taxon>
        <taxon>Sciaridae</taxon>
        <taxon>Pseudolycoriella</taxon>
    </lineage>
</organism>
<reference evidence="1" key="1">
    <citation type="submission" date="2022-07" db="EMBL/GenBank/DDBJ databases">
        <authorList>
            <person name="Trinca V."/>
            <person name="Uliana J.V.C."/>
            <person name="Torres T.T."/>
            <person name="Ward R.J."/>
            <person name="Monesi N."/>
        </authorList>
    </citation>
    <scope>NUCLEOTIDE SEQUENCE</scope>
    <source>
        <strain evidence="1">HSMRA1968</strain>
        <tissue evidence="1">Whole embryos</tissue>
    </source>
</reference>
<keyword evidence="2" id="KW-1185">Reference proteome</keyword>
<dbReference type="InterPro" id="IPR027993">
    <property type="entry name" value="DUF4495"/>
</dbReference>
<dbReference type="PANTHER" id="PTHR33960:SF1">
    <property type="entry name" value="SIMILAR TO KIAA0825 PROTEIN"/>
    <property type="match status" value="1"/>
</dbReference>
<comment type="caution">
    <text evidence="1">The sequence shown here is derived from an EMBL/GenBank/DDBJ whole genome shotgun (WGS) entry which is preliminary data.</text>
</comment>
<accession>A0A9Q0N139</accession>
<dbReference type="Pfam" id="PF14906">
    <property type="entry name" value="DUF4495"/>
    <property type="match status" value="1"/>
</dbReference>
<dbReference type="EMBL" id="WJQU01000002">
    <property type="protein sequence ID" value="KAJ6641087.1"/>
    <property type="molecule type" value="Genomic_DNA"/>
</dbReference>
<dbReference type="Proteomes" id="UP001151699">
    <property type="component" value="Chromosome B"/>
</dbReference>
<dbReference type="AlphaFoldDB" id="A0A9Q0N139"/>
<dbReference type="PANTHER" id="PTHR33960">
    <property type="entry name" value="SIMILAR TO KIAA0825 PROTEIN"/>
    <property type="match status" value="1"/>
</dbReference>
<gene>
    <name evidence="1" type="ORF">Bhyg_06022</name>
</gene>
<evidence type="ECO:0000313" key="2">
    <source>
        <dbReference type="Proteomes" id="UP001151699"/>
    </source>
</evidence>
<protein>
    <submittedName>
        <fullName evidence="1">Uncharacterized protein</fullName>
    </submittedName>
</protein>
<proteinExistence type="predicted"/>
<name>A0A9Q0N139_9DIPT</name>